<evidence type="ECO:0000256" key="3">
    <source>
        <dbReference type="ARBA" id="ARBA00022598"/>
    </source>
</evidence>
<keyword evidence="4 8" id="KW-0819">tRNA processing</keyword>
<dbReference type="Pfam" id="PF01171">
    <property type="entry name" value="ATP_bind_3"/>
    <property type="match status" value="1"/>
</dbReference>
<evidence type="ECO:0000256" key="1">
    <source>
        <dbReference type="ARBA" id="ARBA00004496"/>
    </source>
</evidence>
<keyword evidence="3 8" id="KW-0436">Ligase</keyword>
<evidence type="ECO:0000256" key="4">
    <source>
        <dbReference type="ARBA" id="ARBA00022694"/>
    </source>
</evidence>
<gene>
    <name evidence="8" type="primary">tilS</name>
    <name evidence="10" type="ORF">CBF37_10680</name>
</gene>
<dbReference type="HAMAP" id="MF_01161">
    <property type="entry name" value="tRNA_Ile_lys_synt"/>
    <property type="match status" value="1"/>
</dbReference>
<proteinExistence type="inferred from homology"/>
<keyword evidence="2 8" id="KW-0963">Cytoplasm</keyword>
<dbReference type="InterPro" id="IPR012094">
    <property type="entry name" value="tRNA_Ile_lys_synt"/>
</dbReference>
<feature type="binding site" evidence="8">
    <location>
        <begin position="28"/>
        <end position="33"/>
    </location>
    <ligand>
        <name>ATP</name>
        <dbReference type="ChEBI" id="CHEBI:30616"/>
    </ligand>
</feature>
<comment type="domain">
    <text evidence="8">The N-terminal region contains the highly conserved SGGXDS motif, predicted to be a P-loop motif involved in ATP binding.</text>
</comment>
<dbReference type="GO" id="GO:0006400">
    <property type="term" value="P:tRNA modification"/>
    <property type="evidence" value="ECO:0007669"/>
    <property type="project" value="UniProtKB-UniRule"/>
</dbReference>
<keyword evidence="6 8" id="KW-0067">ATP-binding</keyword>
<keyword evidence="11" id="KW-1185">Reference proteome</keyword>
<comment type="caution">
    <text evidence="10">The sequence shown here is derived from an EMBL/GenBank/DDBJ whole genome shotgun (WGS) entry which is preliminary data.</text>
</comment>
<dbReference type="OrthoDB" id="9807403at2"/>
<dbReference type="InterPro" id="IPR014729">
    <property type="entry name" value="Rossmann-like_a/b/a_fold"/>
</dbReference>
<dbReference type="GO" id="GO:0005524">
    <property type="term" value="F:ATP binding"/>
    <property type="evidence" value="ECO:0007669"/>
    <property type="project" value="UniProtKB-UniRule"/>
</dbReference>
<dbReference type="PANTHER" id="PTHR43033">
    <property type="entry name" value="TRNA(ILE)-LYSIDINE SYNTHASE-RELATED"/>
    <property type="match status" value="1"/>
</dbReference>
<dbReference type="Pfam" id="PF11734">
    <property type="entry name" value="TilS_C"/>
    <property type="match status" value="1"/>
</dbReference>
<sequence length="464" mass="54233">MNVVEEIIKQNEQFQWWSSETKVLAAISGGVDSMVLLDAMLALPADIRPILGVVHINHKQRIESDIEAKTVQKICKDHNIPCYTYEWQAGQAVTSNFEMTARNIRYQFIEKVMQSGQYNSVLTAHHQDDQAETIFMRLLKGNRLPYLAGIHSERKFGTGKLIRPLLTLTKQELYQYATEQRLVFYEDSSNQSHHYLRNRIRLDYLPKLETENPKFKQRLVMLGEEVNQYFTVLEYLLQPVYRETVCTENGKWQINLTVLSGQIPAVQQLVIQQIIREIINQTGLNITQNLENDIQQLVQGNLPNQFILLPNDWICQRMYEKVEIYQKKSQVSIKSSSFSVKLKSGIRLSQDEWLGFFPISDVTIPEKYKDWQQLTTAVSCSSGQQLTVRRRKSGDRIIFNEQGQTKKVSRYFIDQKIPAEQRESSWVVTDDKDQVIWLIPFKESYLSIQSETDKIHYKLIYCYR</sequence>
<dbReference type="InterPro" id="IPR012795">
    <property type="entry name" value="tRNA_Ile_lys_synt_N"/>
</dbReference>
<dbReference type="NCBIfam" id="TIGR02432">
    <property type="entry name" value="lysidine_TilS_N"/>
    <property type="match status" value="1"/>
</dbReference>
<dbReference type="Proteomes" id="UP000287857">
    <property type="component" value="Unassembled WGS sequence"/>
</dbReference>
<evidence type="ECO:0000256" key="7">
    <source>
        <dbReference type="ARBA" id="ARBA00048539"/>
    </source>
</evidence>
<comment type="function">
    <text evidence="8">Ligates lysine onto the cytidine present at position 34 of the AUA codon-specific tRNA(Ile) that contains the anticodon CAU, in an ATP-dependent manner. Cytidine is converted to lysidine, thus changing the amino acid specificity of the tRNA from methionine to isoleucine.</text>
</comment>
<dbReference type="AlphaFoldDB" id="A0A429ZSU6"/>
<dbReference type="InterPro" id="IPR011063">
    <property type="entry name" value="TilS/TtcA_N"/>
</dbReference>
<name>A0A429ZSU6_9ENTE</name>
<evidence type="ECO:0000256" key="5">
    <source>
        <dbReference type="ARBA" id="ARBA00022741"/>
    </source>
</evidence>
<dbReference type="SUPFAM" id="SSF52402">
    <property type="entry name" value="Adenine nucleotide alpha hydrolases-like"/>
    <property type="match status" value="1"/>
</dbReference>
<dbReference type="SUPFAM" id="SSF56037">
    <property type="entry name" value="PheT/TilS domain"/>
    <property type="match status" value="1"/>
</dbReference>
<organism evidence="10 11">
    <name type="scientific">Vagococcus vulneris</name>
    <dbReference type="NCBI Taxonomy" id="1977869"/>
    <lineage>
        <taxon>Bacteria</taxon>
        <taxon>Bacillati</taxon>
        <taxon>Bacillota</taxon>
        <taxon>Bacilli</taxon>
        <taxon>Lactobacillales</taxon>
        <taxon>Enterococcaceae</taxon>
        <taxon>Vagococcus</taxon>
    </lineage>
</organism>
<protein>
    <recommendedName>
        <fullName evidence="8">tRNA(Ile)-lysidine synthase</fullName>
        <ecNumber evidence="8">6.3.4.19</ecNumber>
    </recommendedName>
    <alternativeName>
        <fullName evidence="8">tRNA(Ile)-2-lysyl-cytidine synthase</fullName>
    </alternativeName>
    <alternativeName>
        <fullName evidence="8">tRNA(Ile)-lysidine synthetase</fullName>
    </alternativeName>
</protein>
<comment type="subcellular location">
    <subcellularLocation>
        <location evidence="1 8">Cytoplasm</location>
    </subcellularLocation>
</comment>
<evidence type="ECO:0000256" key="6">
    <source>
        <dbReference type="ARBA" id="ARBA00022840"/>
    </source>
</evidence>
<comment type="catalytic activity">
    <reaction evidence="7 8">
        <text>cytidine(34) in tRNA(Ile2) + L-lysine + ATP = lysidine(34) in tRNA(Ile2) + AMP + diphosphate + H(+)</text>
        <dbReference type="Rhea" id="RHEA:43744"/>
        <dbReference type="Rhea" id="RHEA-COMP:10625"/>
        <dbReference type="Rhea" id="RHEA-COMP:10670"/>
        <dbReference type="ChEBI" id="CHEBI:15378"/>
        <dbReference type="ChEBI" id="CHEBI:30616"/>
        <dbReference type="ChEBI" id="CHEBI:32551"/>
        <dbReference type="ChEBI" id="CHEBI:33019"/>
        <dbReference type="ChEBI" id="CHEBI:82748"/>
        <dbReference type="ChEBI" id="CHEBI:83665"/>
        <dbReference type="ChEBI" id="CHEBI:456215"/>
        <dbReference type="EC" id="6.3.4.19"/>
    </reaction>
</comment>
<dbReference type="Gene3D" id="3.40.50.620">
    <property type="entry name" value="HUPs"/>
    <property type="match status" value="1"/>
</dbReference>
<dbReference type="GO" id="GO:0032267">
    <property type="term" value="F:tRNA(Ile)-lysidine synthase activity"/>
    <property type="evidence" value="ECO:0007669"/>
    <property type="project" value="UniProtKB-EC"/>
</dbReference>
<dbReference type="PANTHER" id="PTHR43033:SF1">
    <property type="entry name" value="TRNA(ILE)-LYSIDINE SYNTHASE-RELATED"/>
    <property type="match status" value="1"/>
</dbReference>
<evidence type="ECO:0000313" key="11">
    <source>
        <dbReference type="Proteomes" id="UP000287857"/>
    </source>
</evidence>
<dbReference type="GO" id="GO:0005737">
    <property type="term" value="C:cytoplasm"/>
    <property type="evidence" value="ECO:0007669"/>
    <property type="project" value="UniProtKB-SubCell"/>
</dbReference>
<keyword evidence="5 8" id="KW-0547">Nucleotide-binding</keyword>
<evidence type="ECO:0000259" key="9">
    <source>
        <dbReference type="SMART" id="SM00977"/>
    </source>
</evidence>
<dbReference type="NCBIfam" id="TIGR02433">
    <property type="entry name" value="lysidine_TilS_C"/>
    <property type="match status" value="1"/>
</dbReference>
<evidence type="ECO:0000256" key="2">
    <source>
        <dbReference type="ARBA" id="ARBA00022490"/>
    </source>
</evidence>
<evidence type="ECO:0000313" key="10">
    <source>
        <dbReference type="EMBL" id="RST96758.1"/>
    </source>
</evidence>
<dbReference type="SMART" id="SM00977">
    <property type="entry name" value="TilS_C"/>
    <property type="match status" value="1"/>
</dbReference>
<dbReference type="EMBL" id="NGJS01000022">
    <property type="protein sequence ID" value="RST96758.1"/>
    <property type="molecule type" value="Genomic_DNA"/>
</dbReference>
<evidence type="ECO:0000256" key="8">
    <source>
        <dbReference type="HAMAP-Rule" id="MF_01161"/>
    </source>
</evidence>
<dbReference type="InterPro" id="IPR012796">
    <property type="entry name" value="Lysidine-tRNA-synth_C"/>
</dbReference>
<reference evidence="10 11" key="1">
    <citation type="submission" date="2017-05" db="EMBL/GenBank/DDBJ databases">
        <title>Vagococcus spp. assemblies.</title>
        <authorList>
            <person name="Gulvik C.A."/>
        </authorList>
    </citation>
    <scope>NUCLEOTIDE SEQUENCE [LARGE SCALE GENOMIC DNA]</scope>
    <source>
        <strain evidence="10 11">SS1995</strain>
    </source>
</reference>
<feature type="domain" description="Lysidine-tRNA(Ile) synthetase C-terminal" evidence="9">
    <location>
        <begin position="386"/>
        <end position="461"/>
    </location>
</feature>
<dbReference type="RefSeq" id="WP_125984734.1">
    <property type="nucleotide sequence ID" value="NZ_NGJS01000022.1"/>
</dbReference>
<dbReference type="CDD" id="cd01992">
    <property type="entry name" value="TilS_N"/>
    <property type="match status" value="1"/>
</dbReference>
<accession>A0A429ZSU6</accession>
<comment type="similarity">
    <text evidence="8">Belongs to the tRNA(Ile)-lysidine synthase family.</text>
</comment>
<dbReference type="EC" id="6.3.4.19" evidence="8"/>